<accession>A0ACB8FE27</accession>
<protein>
    <submittedName>
        <fullName evidence="1">Uncharacterized protein</fullName>
    </submittedName>
</protein>
<comment type="caution">
    <text evidence="1">The sequence shown here is derived from an EMBL/GenBank/DDBJ whole genome shotgun (WGS) entry which is preliminary data.</text>
</comment>
<evidence type="ECO:0000313" key="2">
    <source>
        <dbReference type="Proteomes" id="UP000827872"/>
    </source>
</evidence>
<sequence>MQASPSPCPPPPPDSCFRCPQRVTCGTRGGDSVASFWLPLLAGRRRRREETAAPDRGEKRWELQARAGTATSSYPWFFSLILAGSSQGELKGELKRCSWTMENVLDISAREEGEDSGSQRNRVLTEEEWLTKWELRNIGFHNGQGHPCLKKYLDIFLNGRNGLRIFFPLCGKAVEMKWLADMGHHIIGVEISEIAVKEFFTEQNLSYSEETVPEIPGAKLFKSSSGNISLYCCSFYDLTSTVAGKFDAVWDRGSFVAINPCDRERYANLMLSLMNVGCCCLLVTVSYDPNKHKGPPFYVPDSEVKKFFGQCCDIKQLEKIDCFQERHRTWGLDYFWEVLYILQLK</sequence>
<dbReference type="Proteomes" id="UP000827872">
    <property type="component" value="Linkage Group LG09"/>
</dbReference>
<dbReference type="EMBL" id="CM037622">
    <property type="protein sequence ID" value="KAH8003087.1"/>
    <property type="molecule type" value="Genomic_DNA"/>
</dbReference>
<evidence type="ECO:0000313" key="1">
    <source>
        <dbReference type="EMBL" id="KAH8003087.1"/>
    </source>
</evidence>
<name>A0ACB8FE27_9SAUR</name>
<keyword evidence="2" id="KW-1185">Reference proteome</keyword>
<proteinExistence type="predicted"/>
<organism evidence="1 2">
    <name type="scientific">Sphaerodactylus townsendi</name>
    <dbReference type="NCBI Taxonomy" id="933632"/>
    <lineage>
        <taxon>Eukaryota</taxon>
        <taxon>Metazoa</taxon>
        <taxon>Chordata</taxon>
        <taxon>Craniata</taxon>
        <taxon>Vertebrata</taxon>
        <taxon>Euteleostomi</taxon>
        <taxon>Lepidosauria</taxon>
        <taxon>Squamata</taxon>
        <taxon>Bifurcata</taxon>
        <taxon>Gekkota</taxon>
        <taxon>Sphaerodactylidae</taxon>
        <taxon>Sphaerodactylus</taxon>
    </lineage>
</organism>
<reference evidence="1" key="1">
    <citation type="submission" date="2021-08" db="EMBL/GenBank/DDBJ databases">
        <title>The first chromosome-level gecko genome reveals the dynamic sex chromosomes of Neotropical dwarf geckos (Sphaerodactylidae: Sphaerodactylus).</title>
        <authorList>
            <person name="Pinto B.J."/>
            <person name="Keating S.E."/>
            <person name="Gamble T."/>
        </authorList>
    </citation>
    <scope>NUCLEOTIDE SEQUENCE</scope>
    <source>
        <strain evidence="1">TG3544</strain>
    </source>
</reference>
<gene>
    <name evidence="1" type="ORF">K3G42_010622</name>
</gene>